<dbReference type="SUPFAM" id="SSF52540">
    <property type="entry name" value="P-loop containing nucleoside triphosphate hydrolases"/>
    <property type="match status" value="1"/>
</dbReference>
<evidence type="ECO:0000256" key="4">
    <source>
        <dbReference type="ARBA" id="ARBA00022840"/>
    </source>
</evidence>
<name>A0AAU7C586_9LACO</name>
<dbReference type="KEGG" id="lalo:ABC765_03310"/>
<organism evidence="6">
    <name type="scientific">Limosilactobacillus allomucosae</name>
    <dbReference type="NCBI Taxonomy" id="3142938"/>
    <lineage>
        <taxon>Bacteria</taxon>
        <taxon>Bacillati</taxon>
        <taxon>Bacillota</taxon>
        <taxon>Bacilli</taxon>
        <taxon>Lactobacillales</taxon>
        <taxon>Lactobacillaceae</taxon>
        <taxon>Limosilactobacillus</taxon>
    </lineage>
</organism>
<dbReference type="GO" id="GO:0016887">
    <property type="term" value="F:ATP hydrolysis activity"/>
    <property type="evidence" value="ECO:0007669"/>
    <property type="project" value="InterPro"/>
</dbReference>
<protein>
    <submittedName>
        <fullName evidence="6">ATP-binding cassette domain-containing protein</fullName>
    </submittedName>
</protein>
<dbReference type="InterPro" id="IPR003593">
    <property type="entry name" value="AAA+_ATPase"/>
</dbReference>
<feature type="domain" description="ABC transporter" evidence="5">
    <location>
        <begin position="8"/>
        <end position="229"/>
    </location>
</feature>
<keyword evidence="2" id="KW-0813">Transport</keyword>
<evidence type="ECO:0000256" key="1">
    <source>
        <dbReference type="ARBA" id="ARBA00005417"/>
    </source>
</evidence>
<gene>
    <name evidence="6" type="ORF">ABC765_03310</name>
</gene>
<dbReference type="InterPro" id="IPR017871">
    <property type="entry name" value="ABC_transporter-like_CS"/>
</dbReference>
<dbReference type="RefSeq" id="WP_347980918.1">
    <property type="nucleotide sequence ID" value="NZ_CP154878.1"/>
</dbReference>
<comment type="similarity">
    <text evidence="1">Belongs to the ABC transporter superfamily.</text>
</comment>
<dbReference type="PANTHER" id="PTHR43335">
    <property type="entry name" value="ABC TRANSPORTER, ATP-BINDING PROTEIN"/>
    <property type="match status" value="1"/>
</dbReference>
<sequence length="298" mass="33554">MIGSNNLLTLENVNVYYGRKKAVKDVSFSISPGEIVGLVGPNGSGKTTIMKALLGIAKSDGQILLNQQPITLRHHRELQRVGALIEYPAVYPFLTGRENLALYARDIKKMDELVERLQMTSYINRKAKGYSVGMRQKLGIALALLDDPEFVILDEPMNGLDIEATILIRQIISEYAKHGTAFLISSHVLSELQKIMTKVIILNKGCIVLNASIDQIMQQPKRYRVQTSCLNKTIQLLRENDIKVQPQDNYCLVAREDVEKVQKVLMKQNIWLTALIPDGVSFENIVVNILKKKRAEIK</sequence>
<dbReference type="AlphaFoldDB" id="A0AAU7C586"/>
<keyword evidence="4 6" id="KW-0067">ATP-binding</keyword>
<reference evidence="6" key="1">
    <citation type="submission" date="2024-04" db="EMBL/GenBank/DDBJ databases">
        <title>Limosilactobacillus allomucosae sp. nov., a novel species isolated from wild boar faecal samples as a potential probiotics for domestic pigs.</title>
        <authorList>
            <person name="Chen B."/>
        </authorList>
    </citation>
    <scope>NUCLEOTIDE SEQUENCE</scope>
    <source>
        <strain evidence="6">WILCCON 0051</strain>
    </source>
</reference>
<proteinExistence type="inferred from homology"/>
<dbReference type="GO" id="GO:0005524">
    <property type="term" value="F:ATP binding"/>
    <property type="evidence" value="ECO:0007669"/>
    <property type="project" value="UniProtKB-KW"/>
</dbReference>
<dbReference type="PROSITE" id="PS50893">
    <property type="entry name" value="ABC_TRANSPORTER_2"/>
    <property type="match status" value="1"/>
</dbReference>
<evidence type="ECO:0000256" key="3">
    <source>
        <dbReference type="ARBA" id="ARBA00022741"/>
    </source>
</evidence>
<evidence type="ECO:0000313" key="6">
    <source>
        <dbReference type="EMBL" id="XBG96571.1"/>
    </source>
</evidence>
<keyword evidence="3" id="KW-0547">Nucleotide-binding</keyword>
<dbReference type="Gene3D" id="3.40.50.300">
    <property type="entry name" value="P-loop containing nucleotide triphosphate hydrolases"/>
    <property type="match status" value="1"/>
</dbReference>
<dbReference type="PANTHER" id="PTHR43335:SF4">
    <property type="entry name" value="ABC TRANSPORTER, ATP-BINDING PROTEIN"/>
    <property type="match status" value="1"/>
</dbReference>
<evidence type="ECO:0000256" key="2">
    <source>
        <dbReference type="ARBA" id="ARBA00022448"/>
    </source>
</evidence>
<dbReference type="PROSITE" id="PS00211">
    <property type="entry name" value="ABC_TRANSPORTER_1"/>
    <property type="match status" value="1"/>
</dbReference>
<dbReference type="InterPro" id="IPR003439">
    <property type="entry name" value="ABC_transporter-like_ATP-bd"/>
</dbReference>
<dbReference type="SMART" id="SM00382">
    <property type="entry name" value="AAA"/>
    <property type="match status" value="1"/>
</dbReference>
<dbReference type="InterPro" id="IPR027417">
    <property type="entry name" value="P-loop_NTPase"/>
</dbReference>
<accession>A0AAU7C586</accession>
<dbReference type="EMBL" id="CP154878">
    <property type="protein sequence ID" value="XBG96571.1"/>
    <property type="molecule type" value="Genomic_DNA"/>
</dbReference>
<dbReference type="Pfam" id="PF00005">
    <property type="entry name" value="ABC_tran"/>
    <property type="match status" value="1"/>
</dbReference>
<evidence type="ECO:0000259" key="5">
    <source>
        <dbReference type="PROSITE" id="PS50893"/>
    </source>
</evidence>